<gene>
    <name evidence="1" type="ORF">KUF71_023453</name>
</gene>
<accession>A0AAE1H5I5</accession>
<sequence length="64" mass="7275">PCEFQCSHLFLVRLTEAELCLNADFGGFSFPPSDKSSITIETRILNQIYKNSVRAILIKLRNCI</sequence>
<reference evidence="1" key="2">
    <citation type="journal article" date="2023" name="BMC Genomics">
        <title>Pest status, molecular evolution, and epigenetic factors derived from the genome assembly of Frankliniella fusca, a thysanopteran phytovirus vector.</title>
        <authorList>
            <person name="Catto M.A."/>
            <person name="Labadie P.E."/>
            <person name="Jacobson A.L."/>
            <person name="Kennedy G.G."/>
            <person name="Srinivasan R."/>
            <person name="Hunt B.G."/>
        </authorList>
    </citation>
    <scope>NUCLEOTIDE SEQUENCE</scope>
    <source>
        <strain evidence="1">PL_HMW_Pooled</strain>
    </source>
</reference>
<evidence type="ECO:0000313" key="1">
    <source>
        <dbReference type="EMBL" id="KAK3914040.1"/>
    </source>
</evidence>
<proteinExistence type="predicted"/>
<comment type="caution">
    <text evidence="1">The sequence shown here is derived from an EMBL/GenBank/DDBJ whole genome shotgun (WGS) entry which is preliminary data.</text>
</comment>
<protein>
    <submittedName>
        <fullName evidence="1">Unconventional myosin-Ih</fullName>
    </submittedName>
</protein>
<reference evidence="1" key="1">
    <citation type="submission" date="2021-07" db="EMBL/GenBank/DDBJ databases">
        <authorList>
            <person name="Catto M.A."/>
            <person name="Jacobson A."/>
            <person name="Kennedy G."/>
            <person name="Labadie P."/>
            <person name="Hunt B.G."/>
            <person name="Srinivasan R."/>
        </authorList>
    </citation>
    <scope>NUCLEOTIDE SEQUENCE</scope>
    <source>
        <strain evidence="1">PL_HMW_Pooled</strain>
        <tissue evidence="1">Head</tissue>
    </source>
</reference>
<evidence type="ECO:0000313" key="2">
    <source>
        <dbReference type="Proteomes" id="UP001219518"/>
    </source>
</evidence>
<dbReference type="EMBL" id="JAHWGI010000349">
    <property type="protein sequence ID" value="KAK3914040.1"/>
    <property type="molecule type" value="Genomic_DNA"/>
</dbReference>
<dbReference type="AlphaFoldDB" id="A0AAE1H5I5"/>
<dbReference type="Proteomes" id="UP001219518">
    <property type="component" value="Unassembled WGS sequence"/>
</dbReference>
<name>A0AAE1H5I5_9NEOP</name>
<feature type="non-terminal residue" evidence="1">
    <location>
        <position position="64"/>
    </location>
</feature>
<keyword evidence="2" id="KW-1185">Reference proteome</keyword>
<organism evidence="1 2">
    <name type="scientific">Frankliniella fusca</name>
    <dbReference type="NCBI Taxonomy" id="407009"/>
    <lineage>
        <taxon>Eukaryota</taxon>
        <taxon>Metazoa</taxon>
        <taxon>Ecdysozoa</taxon>
        <taxon>Arthropoda</taxon>
        <taxon>Hexapoda</taxon>
        <taxon>Insecta</taxon>
        <taxon>Pterygota</taxon>
        <taxon>Neoptera</taxon>
        <taxon>Paraneoptera</taxon>
        <taxon>Thysanoptera</taxon>
        <taxon>Terebrantia</taxon>
        <taxon>Thripoidea</taxon>
        <taxon>Thripidae</taxon>
        <taxon>Frankliniella</taxon>
    </lineage>
</organism>